<sequence length="161" mass="17440">MKCAYHPDVETNLSCGKCGQPICPKCMTQTPVGARCPDCARLYKLPTYHLSARYYLIAAGTALGMAIACGVVWWLLRASVPFIVFNLLLAGVVGFAIGEVVGRSVNRKRGKWLALIGAVAIPISYLASIPADMLFKYTAVFHPLDILAIAIGIFIAVIRLR</sequence>
<name>X1LIH2_9ZZZZ</name>
<keyword evidence="1" id="KW-0472">Membrane</keyword>
<gene>
    <name evidence="2" type="ORF">S06H3_05482</name>
</gene>
<feature type="transmembrane region" description="Helical" evidence="1">
    <location>
        <begin position="54"/>
        <end position="76"/>
    </location>
</feature>
<accession>X1LIH2</accession>
<feature type="transmembrane region" description="Helical" evidence="1">
    <location>
        <begin position="137"/>
        <end position="158"/>
    </location>
</feature>
<organism evidence="2">
    <name type="scientific">marine sediment metagenome</name>
    <dbReference type="NCBI Taxonomy" id="412755"/>
    <lineage>
        <taxon>unclassified sequences</taxon>
        <taxon>metagenomes</taxon>
        <taxon>ecological metagenomes</taxon>
    </lineage>
</organism>
<dbReference type="AlphaFoldDB" id="X1LIH2"/>
<dbReference type="CDD" id="cd19756">
    <property type="entry name" value="Bbox2"/>
    <property type="match status" value="1"/>
</dbReference>
<keyword evidence="1" id="KW-1133">Transmembrane helix</keyword>
<protein>
    <recommendedName>
        <fullName evidence="3">B box-type domain-containing protein</fullName>
    </recommendedName>
</protein>
<reference evidence="2" key="1">
    <citation type="journal article" date="2014" name="Front. Microbiol.">
        <title>High frequency of phylogenetically diverse reductive dehalogenase-homologous genes in deep subseafloor sedimentary metagenomes.</title>
        <authorList>
            <person name="Kawai M."/>
            <person name="Futagami T."/>
            <person name="Toyoda A."/>
            <person name="Takaki Y."/>
            <person name="Nishi S."/>
            <person name="Hori S."/>
            <person name="Arai W."/>
            <person name="Tsubouchi T."/>
            <person name="Morono Y."/>
            <person name="Uchiyama I."/>
            <person name="Ito T."/>
            <person name="Fujiyama A."/>
            <person name="Inagaki F."/>
            <person name="Takami H."/>
        </authorList>
    </citation>
    <scope>NUCLEOTIDE SEQUENCE</scope>
    <source>
        <strain evidence="2">Expedition CK06-06</strain>
    </source>
</reference>
<evidence type="ECO:0008006" key="3">
    <source>
        <dbReference type="Google" id="ProtNLM"/>
    </source>
</evidence>
<comment type="caution">
    <text evidence="2">The sequence shown here is derived from an EMBL/GenBank/DDBJ whole genome shotgun (WGS) entry which is preliminary data.</text>
</comment>
<keyword evidence="1" id="KW-0812">Transmembrane</keyword>
<evidence type="ECO:0000256" key="1">
    <source>
        <dbReference type="SAM" id="Phobius"/>
    </source>
</evidence>
<dbReference type="EMBL" id="BARV01002036">
    <property type="protein sequence ID" value="GAI02165.1"/>
    <property type="molecule type" value="Genomic_DNA"/>
</dbReference>
<feature type="transmembrane region" description="Helical" evidence="1">
    <location>
        <begin position="82"/>
        <end position="101"/>
    </location>
</feature>
<feature type="transmembrane region" description="Helical" evidence="1">
    <location>
        <begin position="113"/>
        <end position="131"/>
    </location>
</feature>
<evidence type="ECO:0000313" key="2">
    <source>
        <dbReference type="EMBL" id="GAI02165.1"/>
    </source>
</evidence>
<proteinExistence type="predicted"/>